<accession>I2CQZ4</accession>
<dbReference type="EMBL" id="JU980264">
    <property type="protein sequence ID" value="AFJ69327.1"/>
    <property type="molecule type" value="mRNA"/>
</dbReference>
<keyword evidence="10" id="KW-0732">Signal</keyword>
<dbReference type="HAMAP" id="MF_00209">
    <property type="entry name" value="Inorganic_PPase"/>
    <property type="match status" value="1"/>
</dbReference>
<dbReference type="GO" id="GO:0004427">
    <property type="term" value="F:inorganic diphosphate phosphatase activity"/>
    <property type="evidence" value="ECO:0007669"/>
    <property type="project" value="UniProtKB-EC"/>
</dbReference>
<evidence type="ECO:0000256" key="4">
    <source>
        <dbReference type="ARBA" id="ARBA00022490"/>
    </source>
</evidence>
<reference evidence="11" key="1">
    <citation type="journal article" date="2012" name="Bioengineered">
        <title>Additional insights into the genome of the oleaginous model alga Nannochloropsis gaditana.</title>
        <authorList>
            <person name="Jinkerson R.E."/>
            <person name="Radakovits R."/>
            <person name="Posewitz M.C."/>
        </authorList>
    </citation>
    <scope>NUCLEOTIDE SEQUENCE</scope>
    <source>
        <strain evidence="11">CCMP526</strain>
    </source>
</reference>
<evidence type="ECO:0000256" key="9">
    <source>
        <dbReference type="ARBA" id="ARBA00047820"/>
    </source>
</evidence>
<evidence type="ECO:0000256" key="3">
    <source>
        <dbReference type="ARBA" id="ARBA00012146"/>
    </source>
</evidence>
<dbReference type="Pfam" id="PF00719">
    <property type="entry name" value="Pyrophosphatase"/>
    <property type="match status" value="1"/>
</dbReference>
<keyword evidence="5" id="KW-0479">Metal-binding</keyword>
<dbReference type="CDD" id="cd00412">
    <property type="entry name" value="pyrophosphatase"/>
    <property type="match status" value="1"/>
</dbReference>
<dbReference type="PROSITE" id="PS00387">
    <property type="entry name" value="PPASE"/>
    <property type="match status" value="1"/>
</dbReference>
<dbReference type="AlphaFoldDB" id="I2CQZ4"/>
<proteinExistence type="evidence at transcript level"/>
<feature type="non-terminal residue" evidence="11">
    <location>
        <position position="1"/>
    </location>
</feature>
<dbReference type="GO" id="GO:0000287">
    <property type="term" value="F:magnesium ion binding"/>
    <property type="evidence" value="ECO:0007669"/>
    <property type="project" value="InterPro"/>
</dbReference>
<dbReference type="Gene3D" id="3.90.80.10">
    <property type="entry name" value="Inorganic pyrophosphatase"/>
    <property type="match status" value="1"/>
</dbReference>
<gene>
    <name evidence="11" type="ORF">NGATSA_3012500</name>
</gene>
<evidence type="ECO:0000313" key="11">
    <source>
        <dbReference type="EMBL" id="AFJ69327.1"/>
    </source>
</evidence>
<keyword evidence="6 11" id="KW-0378">Hydrolase</keyword>
<comment type="catalytic activity">
    <reaction evidence="9">
        <text>diphosphate + H2O = 2 phosphate + H(+)</text>
        <dbReference type="Rhea" id="RHEA:24576"/>
        <dbReference type="ChEBI" id="CHEBI:15377"/>
        <dbReference type="ChEBI" id="CHEBI:15378"/>
        <dbReference type="ChEBI" id="CHEBI:33019"/>
        <dbReference type="ChEBI" id="CHEBI:43474"/>
        <dbReference type="EC" id="3.6.1.1"/>
    </reaction>
</comment>
<organism evidence="11">
    <name type="scientific">Nannochloropsis gaditana (strain CCMP526)</name>
    <name type="common">Green microalga</name>
    <name type="synonym">Microchloropsis gaditana</name>
    <dbReference type="NCBI Taxonomy" id="1093141"/>
    <lineage>
        <taxon>Eukaryota</taxon>
        <taxon>Sar</taxon>
        <taxon>Stramenopiles</taxon>
        <taxon>Ochrophyta</taxon>
        <taxon>Eustigmatophyceae</taxon>
        <taxon>Eustigmatales</taxon>
        <taxon>Monodopsidaceae</taxon>
        <taxon>Nannochloropsis</taxon>
    </lineage>
</organism>
<reference evidence="11" key="2">
    <citation type="journal article" date="2012" name="Nat. Commun.">
        <title>Draft genome sequence and genetic transformation of the oleaginous alga Nannochloropis gaditana.</title>
        <authorList>
            <person name="Radakovits R."/>
            <person name="Jinkerson R.E."/>
            <person name="Fuerstenberg S.I."/>
            <person name="Tae H."/>
            <person name="Settlage R.E."/>
            <person name="Boore J.L."/>
            <person name="Posewitz M.C."/>
        </authorList>
    </citation>
    <scope>NUCLEOTIDE SEQUENCE</scope>
    <source>
        <strain evidence="11">CCMP526</strain>
    </source>
</reference>
<protein>
    <recommendedName>
        <fullName evidence="8">Inorganic pyrophosphatase</fullName>
        <ecNumber evidence="3">3.6.1.1</ecNumber>
    </recommendedName>
</protein>
<comment type="cofactor">
    <cofactor evidence="1">
        <name>Mg(2+)</name>
        <dbReference type="ChEBI" id="CHEBI:18420"/>
    </cofactor>
</comment>
<sequence>KGKQQAMLLLFRRGVAAASFFPPTRRTLLAPHTKAVGGLVRSASSSPLSSASRVNRLGRISLSSSSSSAAAQPRGVTATAALPGLAAFFFLLAQTEHEPTATAAAGSGSPPGNVSPSTHAQYAPVYDIPIEGKAFPGEVPVFIEVSKGSRMKYEWDSNVGLLRLDRVLHSAVFYPFDYGFIPQTLCDDGDPLDVLVMGDSSLEPGCIVDVRVLGYMVMEDEKGKDEKVLAVLTKDPRMQEIKTLRDVPEHILREISCFFEQYKVLEREKWVKVGGWKGTQDTYALVDKTHAAYFEGKRQEAAKAAAPSL</sequence>
<feature type="signal peptide" evidence="10">
    <location>
        <begin position="1"/>
        <end position="17"/>
    </location>
</feature>
<evidence type="ECO:0000256" key="5">
    <source>
        <dbReference type="ARBA" id="ARBA00022723"/>
    </source>
</evidence>
<dbReference type="FunFam" id="3.90.80.10:FF:000003">
    <property type="entry name" value="Inorganic pyrophosphatase"/>
    <property type="match status" value="1"/>
</dbReference>
<evidence type="ECO:0000256" key="1">
    <source>
        <dbReference type="ARBA" id="ARBA00001946"/>
    </source>
</evidence>
<evidence type="ECO:0000256" key="8">
    <source>
        <dbReference type="ARBA" id="ARBA00040300"/>
    </source>
</evidence>
<dbReference type="PANTHER" id="PTHR10286">
    <property type="entry name" value="INORGANIC PYROPHOSPHATASE"/>
    <property type="match status" value="1"/>
</dbReference>
<dbReference type="SUPFAM" id="SSF50324">
    <property type="entry name" value="Inorganic pyrophosphatase"/>
    <property type="match status" value="1"/>
</dbReference>
<evidence type="ECO:0000256" key="10">
    <source>
        <dbReference type="SAM" id="SignalP"/>
    </source>
</evidence>
<keyword evidence="4" id="KW-0963">Cytoplasm</keyword>
<evidence type="ECO:0000256" key="6">
    <source>
        <dbReference type="ARBA" id="ARBA00022801"/>
    </source>
</evidence>
<dbReference type="EC" id="3.6.1.1" evidence="3"/>
<comment type="similarity">
    <text evidence="2">Belongs to the PPase family.</text>
</comment>
<keyword evidence="7" id="KW-0460">Magnesium</keyword>
<evidence type="ECO:0000256" key="2">
    <source>
        <dbReference type="ARBA" id="ARBA00006220"/>
    </source>
</evidence>
<dbReference type="InterPro" id="IPR036649">
    <property type="entry name" value="Pyrophosphatase_sf"/>
</dbReference>
<dbReference type="InterPro" id="IPR008162">
    <property type="entry name" value="Pyrophosphatase"/>
</dbReference>
<dbReference type="GO" id="GO:0006796">
    <property type="term" value="P:phosphate-containing compound metabolic process"/>
    <property type="evidence" value="ECO:0007669"/>
    <property type="project" value="InterPro"/>
</dbReference>
<dbReference type="GO" id="GO:0005737">
    <property type="term" value="C:cytoplasm"/>
    <property type="evidence" value="ECO:0007669"/>
    <property type="project" value="InterPro"/>
</dbReference>
<feature type="chain" id="PRO_5003656951" description="Inorganic pyrophosphatase" evidence="10">
    <location>
        <begin position="18"/>
        <end position="309"/>
    </location>
</feature>
<name>I2CQZ4_NANGC</name>
<evidence type="ECO:0000256" key="7">
    <source>
        <dbReference type="ARBA" id="ARBA00022842"/>
    </source>
</evidence>